<sequence length="139" mass="15529">MDAAPICTNTQARCHVLSLANLFDQIIQHSARMMHDISNDLQSEFVSILVQFLSLCFSIFVTMCGTSMDSLHHQTNGLILVKCFSMHCSTLKVLSHNLMLMLGIINSSISSQASPEASLPSDSAEWRLMKDNDLLYCFR</sequence>
<dbReference type="AlphaFoldDB" id="A0A3Q3QSI4"/>
<name>A0A3Q3QSI4_MONAL</name>
<proteinExistence type="predicted"/>
<keyword evidence="2" id="KW-1185">Reference proteome</keyword>
<dbReference type="Proteomes" id="UP000261600">
    <property type="component" value="Unplaced"/>
</dbReference>
<organism evidence="1 2">
    <name type="scientific">Monopterus albus</name>
    <name type="common">Swamp eel</name>
    <dbReference type="NCBI Taxonomy" id="43700"/>
    <lineage>
        <taxon>Eukaryota</taxon>
        <taxon>Metazoa</taxon>
        <taxon>Chordata</taxon>
        <taxon>Craniata</taxon>
        <taxon>Vertebrata</taxon>
        <taxon>Euteleostomi</taxon>
        <taxon>Actinopterygii</taxon>
        <taxon>Neopterygii</taxon>
        <taxon>Teleostei</taxon>
        <taxon>Neoteleostei</taxon>
        <taxon>Acanthomorphata</taxon>
        <taxon>Anabantaria</taxon>
        <taxon>Synbranchiformes</taxon>
        <taxon>Synbranchidae</taxon>
        <taxon>Monopterus</taxon>
    </lineage>
</organism>
<evidence type="ECO:0000313" key="2">
    <source>
        <dbReference type="Proteomes" id="UP000261600"/>
    </source>
</evidence>
<evidence type="ECO:0000313" key="1">
    <source>
        <dbReference type="Ensembl" id="ENSMALP00000019181.1"/>
    </source>
</evidence>
<dbReference type="Gene3D" id="1.20.1250.10">
    <property type="match status" value="1"/>
</dbReference>
<reference evidence="1" key="1">
    <citation type="submission" date="2025-08" db="UniProtKB">
        <authorList>
            <consortium name="Ensembl"/>
        </authorList>
    </citation>
    <scope>IDENTIFICATION</scope>
</reference>
<dbReference type="Ensembl" id="ENSMALT00000019565.1">
    <property type="protein sequence ID" value="ENSMALP00000019181.1"/>
    <property type="gene ID" value="ENSMALG00000013380.1"/>
</dbReference>
<accession>A0A3Q3QSI4</accession>
<dbReference type="STRING" id="43700.ENSMALP00000019181"/>
<protein>
    <submittedName>
        <fullName evidence="1">Uncharacterized protein</fullName>
    </submittedName>
</protein>
<dbReference type="InterPro" id="IPR009079">
    <property type="entry name" value="4_helix_cytokine-like_core"/>
</dbReference>
<reference evidence="1" key="2">
    <citation type="submission" date="2025-09" db="UniProtKB">
        <authorList>
            <consortium name="Ensembl"/>
        </authorList>
    </citation>
    <scope>IDENTIFICATION</scope>
</reference>